<gene>
    <name evidence="5" type="ORF">AOQ84DRAFT_347423</name>
</gene>
<organism evidence="5 6">
    <name type="scientific">Glonium stellatum</name>
    <dbReference type="NCBI Taxonomy" id="574774"/>
    <lineage>
        <taxon>Eukaryota</taxon>
        <taxon>Fungi</taxon>
        <taxon>Dikarya</taxon>
        <taxon>Ascomycota</taxon>
        <taxon>Pezizomycotina</taxon>
        <taxon>Dothideomycetes</taxon>
        <taxon>Pleosporomycetidae</taxon>
        <taxon>Gloniales</taxon>
        <taxon>Gloniaceae</taxon>
        <taxon>Glonium</taxon>
    </lineage>
</organism>
<keyword evidence="2 3" id="KW-0040">ANK repeat</keyword>
<feature type="domain" description="PH" evidence="4">
    <location>
        <begin position="1"/>
        <end position="21"/>
    </location>
</feature>
<protein>
    <submittedName>
        <fullName evidence="5">Ankyrin</fullName>
    </submittedName>
</protein>
<evidence type="ECO:0000256" key="2">
    <source>
        <dbReference type="ARBA" id="ARBA00023043"/>
    </source>
</evidence>
<dbReference type="OrthoDB" id="3944243at2759"/>
<feature type="repeat" description="ANK" evidence="3">
    <location>
        <begin position="157"/>
        <end position="186"/>
    </location>
</feature>
<dbReference type="Proteomes" id="UP000250140">
    <property type="component" value="Unassembled WGS sequence"/>
</dbReference>
<dbReference type="AlphaFoldDB" id="A0A8E2JNV3"/>
<dbReference type="EMBL" id="KV750704">
    <property type="protein sequence ID" value="OCL03619.1"/>
    <property type="molecule type" value="Genomic_DNA"/>
</dbReference>
<dbReference type="Gene3D" id="1.25.40.20">
    <property type="entry name" value="Ankyrin repeat-containing domain"/>
    <property type="match status" value="2"/>
</dbReference>
<feature type="repeat" description="ANK" evidence="3">
    <location>
        <begin position="82"/>
        <end position="114"/>
    </location>
</feature>
<evidence type="ECO:0000313" key="6">
    <source>
        <dbReference type="Proteomes" id="UP000250140"/>
    </source>
</evidence>
<proteinExistence type="predicted"/>
<dbReference type="PANTHER" id="PTHR24171">
    <property type="entry name" value="ANKYRIN REPEAT DOMAIN-CONTAINING PROTEIN 39-RELATED"/>
    <property type="match status" value="1"/>
</dbReference>
<evidence type="ECO:0000313" key="5">
    <source>
        <dbReference type="EMBL" id="OCL03619.1"/>
    </source>
</evidence>
<dbReference type="PANTHER" id="PTHR24171:SF8">
    <property type="entry name" value="BRCA1-ASSOCIATED RING DOMAIN PROTEIN 1"/>
    <property type="match status" value="1"/>
</dbReference>
<dbReference type="GO" id="GO:0004842">
    <property type="term" value="F:ubiquitin-protein transferase activity"/>
    <property type="evidence" value="ECO:0007669"/>
    <property type="project" value="TreeGrafter"/>
</dbReference>
<dbReference type="SMART" id="SM00248">
    <property type="entry name" value="ANK"/>
    <property type="match status" value="9"/>
</dbReference>
<feature type="repeat" description="ANK" evidence="3">
    <location>
        <begin position="441"/>
        <end position="470"/>
    </location>
</feature>
<keyword evidence="1" id="KW-0677">Repeat</keyword>
<keyword evidence="6" id="KW-1185">Reference proteome</keyword>
<evidence type="ECO:0000259" key="4">
    <source>
        <dbReference type="PROSITE" id="PS50003"/>
    </source>
</evidence>
<dbReference type="Pfam" id="PF12796">
    <property type="entry name" value="Ank_2"/>
    <property type="match status" value="3"/>
</dbReference>
<accession>A0A8E2JNV3</accession>
<dbReference type="InterPro" id="IPR002110">
    <property type="entry name" value="Ankyrin_rpt"/>
</dbReference>
<reference evidence="5 6" key="1">
    <citation type="journal article" date="2016" name="Nat. Commun.">
        <title>Ectomycorrhizal ecology is imprinted in the genome of the dominant symbiotic fungus Cenococcum geophilum.</title>
        <authorList>
            <consortium name="DOE Joint Genome Institute"/>
            <person name="Peter M."/>
            <person name="Kohler A."/>
            <person name="Ohm R.A."/>
            <person name="Kuo A."/>
            <person name="Krutzmann J."/>
            <person name="Morin E."/>
            <person name="Arend M."/>
            <person name="Barry K.W."/>
            <person name="Binder M."/>
            <person name="Choi C."/>
            <person name="Clum A."/>
            <person name="Copeland A."/>
            <person name="Grisel N."/>
            <person name="Haridas S."/>
            <person name="Kipfer T."/>
            <person name="LaButti K."/>
            <person name="Lindquist E."/>
            <person name="Lipzen A."/>
            <person name="Maire R."/>
            <person name="Meier B."/>
            <person name="Mihaltcheva S."/>
            <person name="Molinier V."/>
            <person name="Murat C."/>
            <person name="Poggeler S."/>
            <person name="Quandt C.A."/>
            <person name="Sperisen C."/>
            <person name="Tritt A."/>
            <person name="Tisserant E."/>
            <person name="Crous P.W."/>
            <person name="Henrissat B."/>
            <person name="Nehls U."/>
            <person name="Egli S."/>
            <person name="Spatafora J.W."/>
            <person name="Grigoriev I.V."/>
            <person name="Martin F.M."/>
        </authorList>
    </citation>
    <scope>NUCLEOTIDE SEQUENCE [LARGE SCALE GENOMIC DNA]</scope>
    <source>
        <strain evidence="5 6">CBS 207.34</strain>
    </source>
</reference>
<dbReference type="InterPro" id="IPR036770">
    <property type="entry name" value="Ankyrin_rpt-contain_sf"/>
</dbReference>
<sequence length="565" mass="60864">MERESESNVSDWLKSILRMTEAATHERPNCRSWLQLYRILAPVDKRDHHLNITPLYFAALFGWYSGVKQILMRNSARISTSDLNHALRGAAISGNAQIIKMLIDAGADIHAHVHGLGSAMQSAAFCANMDAIQALLDAGASVEEKNGFYRQGGSIGSALQAAAMGGNQEMVKLLVDRGANINSKRGWLGTPLTAVLERDMHEMALLLIRLGSDASIVAGYYGSSTCFAAYSGNALILQEMLKKSSPNIHNPPYGDPLQYAGYFGTSTVDILLQAGANINAQQGQFGNAIQAAATGGNTSSVLALLEKGADPNSPGQSLVDGCTGLDLPYWGKKVELRGGLGLQEKWRVTPNNDKELLAIWDEPFPDIGFYAPAIKAALRIISIVHNKVLLLFENEPTHRHGHLGSPLQAAAFAGNEAVIRALLEHPERKANVNAVNGIFGTALQAAAYKGHENIVALLLNHGADPEIQGGYFGTPLLAATATNNIGARNILIEKGANLDTADQHGWTSRDWALHAKAVSMESETKSHTPEQPSRWCDLDKAPQISLHDNGLDARFLGTPCQFTLY</sequence>
<evidence type="ECO:0000256" key="3">
    <source>
        <dbReference type="PROSITE-ProRule" id="PRU00023"/>
    </source>
</evidence>
<feature type="non-terminal residue" evidence="5">
    <location>
        <position position="565"/>
    </location>
</feature>
<dbReference type="PROSITE" id="PS50003">
    <property type="entry name" value="PH_DOMAIN"/>
    <property type="match status" value="1"/>
</dbReference>
<name>A0A8E2JNV3_9PEZI</name>
<feature type="repeat" description="ANK" evidence="3">
    <location>
        <begin position="474"/>
        <end position="503"/>
    </location>
</feature>
<dbReference type="PROSITE" id="PS50297">
    <property type="entry name" value="ANK_REP_REGION"/>
    <property type="match status" value="3"/>
</dbReference>
<dbReference type="GO" id="GO:0085020">
    <property type="term" value="P:protein K6-linked ubiquitination"/>
    <property type="evidence" value="ECO:0007669"/>
    <property type="project" value="TreeGrafter"/>
</dbReference>
<dbReference type="PROSITE" id="PS50088">
    <property type="entry name" value="ANK_REPEAT"/>
    <property type="match status" value="4"/>
</dbReference>
<dbReference type="InterPro" id="IPR001849">
    <property type="entry name" value="PH_domain"/>
</dbReference>
<evidence type="ECO:0000256" key="1">
    <source>
        <dbReference type="ARBA" id="ARBA00022737"/>
    </source>
</evidence>
<dbReference type="SUPFAM" id="SSF48403">
    <property type="entry name" value="Ankyrin repeat"/>
    <property type="match status" value="2"/>
</dbReference>